<feature type="domain" description="Nephrocystin 3-like N-terminal" evidence="4">
    <location>
        <begin position="188"/>
        <end position="346"/>
    </location>
</feature>
<organism evidence="5 6">
    <name type="scientific">Trichoderma gamsii</name>
    <dbReference type="NCBI Taxonomy" id="398673"/>
    <lineage>
        <taxon>Eukaryota</taxon>
        <taxon>Fungi</taxon>
        <taxon>Dikarya</taxon>
        <taxon>Ascomycota</taxon>
        <taxon>Pezizomycotina</taxon>
        <taxon>Sordariomycetes</taxon>
        <taxon>Hypocreomycetidae</taxon>
        <taxon>Hypocreales</taxon>
        <taxon>Hypocreaceae</taxon>
        <taxon>Trichoderma</taxon>
    </lineage>
</organism>
<dbReference type="GeneID" id="29983495"/>
<dbReference type="InterPro" id="IPR027417">
    <property type="entry name" value="P-loop_NTPase"/>
</dbReference>
<dbReference type="SUPFAM" id="SSF50978">
    <property type="entry name" value="WD40 repeat-like"/>
    <property type="match status" value="1"/>
</dbReference>
<comment type="caution">
    <text evidence="5">The sequence shown here is derived from an EMBL/GenBank/DDBJ whole genome shotgun (WGS) entry which is preliminary data.</text>
</comment>
<dbReference type="InterPro" id="IPR001680">
    <property type="entry name" value="WD40_rpt"/>
</dbReference>
<dbReference type="STRING" id="398673.A0A2P4ZN86"/>
<keyword evidence="6" id="KW-1185">Reference proteome</keyword>
<dbReference type="RefSeq" id="XP_024405626.1">
    <property type="nucleotide sequence ID" value="XM_024549593.1"/>
</dbReference>
<dbReference type="SUPFAM" id="SSF52540">
    <property type="entry name" value="P-loop containing nucleoside triphosphate hydrolases"/>
    <property type="match status" value="1"/>
</dbReference>
<reference evidence="5 6" key="1">
    <citation type="journal article" date="2016" name="Genome Announc.">
        <title>Draft Whole-Genome Sequence of Trichoderma gamsii T6085, a Promising Biocontrol Agent of Fusarium Head Blight on Wheat.</title>
        <authorList>
            <person name="Baroncelli R."/>
            <person name="Zapparata A."/>
            <person name="Piaggeschi G."/>
            <person name="Sarrocco S."/>
            <person name="Vannacci G."/>
        </authorList>
    </citation>
    <scope>NUCLEOTIDE SEQUENCE [LARGE SCALE GENOMIC DNA]</scope>
    <source>
        <strain evidence="5 6">T6085</strain>
    </source>
</reference>
<keyword evidence="2" id="KW-0677">Repeat</keyword>
<dbReference type="Gene3D" id="2.130.10.10">
    <property type="entry name" value="YVTN repeat-like/Quinoprotein amine dehydrogenase"/>
    <property type="match status" value="3"/>
</dbReference>
<feature type="repeat" description="WD" evidence="3">
    <location>
        <begin position="1012"/>
        <end position="1053"/>
    </location>
</feature>
<dbReference type="Pfam" id="PF00400">
    <property type="entry name" value="WD40"/>
    <property type="match status" value="2"/>
</dbReference>
<evidence type="ECO:0000256" key="2">
    <source>
        <dbReference type="ARBA" id="ARBA00022737"/>
    </source>
</evidence>
<evidence type="ECO:0000256" key="3">
    <source>
        <dbReference type="PROSITE-ProRule" id="PRU00221"/>
    </source>
</evidence>
<sequence>MDGLSNPRNIVDAIKLSINTASVLYKYASDVKNAKSDMKDLSEEIKVHLSILEKARDLLESQSGRLQVSQDLRPALDANYSELDSIKLQLDKELGETSSVRKRISNRLRWSSQKHKIKYDIEKLRKSREDIGSALSIDNANAIMDIHAIQSDEILSKLSVVQGASFDSHANEHESRCHPLTRVKILGEIEKWAQEPEGRRIYWLCGMAGTGKSTICRTIAHRLTSSNIVTASFFFKRGDNDRDKSTALFTTIVKQLVEYLPKEMAAHVKKALQDNPSIGGKMLSKQFEKLILEPLKSCKSLPPVIVIVLDALDECEDQASGAKIIELLPSVESISSTCFKVLVASRPECHLRTSFAQLECKYREIFLYEALHEVADADVRNDISIFLESQLGDIRDKYNLTNLPLPATWPSESLIKALVDISVPLFILAATACRFIGDKGLGIPETLALEFLQQHRQLGKTNHLSRTYLPILEQLLVNRNGAVPEDRSEAEKEIILGGFRRVVGTIVLLEAPLSVISLSKFLQMNPGDVNLRLSGLNSVLNVPKDSNSPVKLFHLSFRDFLVGTGDQDQKHDFLIDERETHANLARQCIALLSRDCNLKQDICGLNHPGKLRSDISQDTIDIFLPPHIRYACLHWVFHLKESRGRIRVDDEMHCFLIKHLIHWLEALSLLGRIVEGGDMVGNLLSLLDNDDRAFGLLRDTKRFIRAYQHIMDVAPLQIYSSALLFAPKRCEFRRCFEGAIPKWIKHQPIVPMDWDLCLQTLEGHNEPVSQVVLSPDSSLIASSSGNMVLIWGSYTGRCIHEIDAFDSKAISFSRDSRFFYSVLSDGEVETWETDTWTRKAVIKVDGATGDTTMRMAAISLDCTLVAVAFDTVVEIRSISKLGDFVKSIQMHRSNPSYLTFSPNSAYIAAQFSLPDSLEVLPIRGGESNVIEHCLAAAYSPDSSLVALSLEGAIDIRRVDEQSMSFLRIISLEDGCKVHSLAFSHDVALLAIGLEANRFGIWLTDTGECIWTASDHTDKITSLLFSHDSTFLVSSSHDETLRIYSVSKHPSSEAHERQHMQADSVTISPDSSLILLKPDIRPHSPRSSDAIWQVLRADSGVCVEEFACEELQSEPSFTQDSALAVIRGGAAEIWHPDRRHFVQDLNGLGSDPTGVPVACFSADFTLAAGILKDRSLRIWQIKTGECKREVQSAVLDDCQSCTLCFSPDASRIVCAPEYGNKIFVWQVDTDTPAQRFKLPRNDACNHLALSNTKLAVTHGMEGLKIWSLETGDLLLEMEHTGTQDIVKLGFSHDSTLLATSSTRRGMFIWNANTGARECMMWLNHLLRITHLSFELPDNSELRTNLGRIKFKDSATLGENAVDVRRSRQWQFDKLNYSNSDRDDDSSWISFNGDKLLWLPAKSRGGWRIPSAVSESVVVIASNHSAPHVIIGFNLEKIPRWYQNAHKYSSNYM</sequence>
<evidence type="ECO:0000313" key="5">
    <source>
        <dbReference type="EMBL" id="PON25760.1"/>
    </source>
</evidence>
<proteinExistence type="predicted"/>
<gene>
    <name evidence="5" type="ORF">TGAM01_v205197</name>
</gene>
<evidence type="ECO:0000256" key="1">
    <source>
        <dbReference type="ARBA" id="ARBA00022574"/>
    </source>
</evidence>
<dbReference type="InterPro" id="IPR015943">
    <property type="entry name" value="WD40/YVTN_repeat-like_dom_sf"/>
</dbReference>
<dbReference type="EMBL" id="JPDN02000016">
    <property type="protein sequence ID" value="PON25760.1"/>
    <property type="molecule type" value="Genomic_DNA"/>
</dbReference>
<name>A0A2P4ZN86_9HYPO</name>
<dbReference type="PANTHER" id="PTHR19848:SF8">
    <property type="entry name" value="F-BOX AND WD REPEAT DOMAIN CONTAINING 7"/>
    <property type="match status" value="1"/>
</dbReference>
<dbReference type="Proteomes" id="UP000054821">
    <property type="component" value="Unassembled WGS sequence"/>
</dbReference>
<dbReference type="PANTHER" id="PTHR19848">
    <property type="entry name" value="WD40 REPEAT PROTEIN"/>
    <property type="match status" value="1"/>
</dbReference>
<dbReference type="SMART" id="SM00320">
    <property type="entry name" value="WD40"/>
    <property type="match status" value="7"/>
</dbReference>
<feature type="repeat" description="WD" evidence="3">
    <location>
        <begin position="761"/>
        <end position="801"/>
    </location>
</feature>
<dbReference type="SUPFAM" id="SSF101908">
    <property type="entry name" value="Putative isomerase YbhE"/>
    <property type="match status" value="1"/>
</dbReference>
<evidence type="ECO:0000259" key="4">
    <source>
        <dbReference type="Pfam" id="PF24883"/>
    </source>
</evidence>
<evidence type="ECO:0000313" key="6">
    <source>
        <dbReference type="Proteomes" id="UP000054821"/>
    </source>
</evidence>
<protein>
    <recommendedName>
        <fullName evidence="4">Nephrocystin 3-like N-terminal domain-containing protein</fullName>
    </recommendedName>
</protein>
<dbReference type="InterPro" id="IPR056884">
    <property type="entry name" value="NPHP3-like_N"/>
</dbReference>
<dbReference type="PROSITE" id="PS50294">
    <property type="entry name" value="WD_REPEATS_REGION"/>
    <property type="match status" value="1"/>
</dbReference>
<dbReference type="PROSITE" id="PS50082">
    <property type="entry name" value="WD_REPEATS_2"/>
    <property type="match status" value="2"/>
</dbReference>
<dbReference type="Pfam" id="PF24883">
    <property type="entry name" value="NPHP3_N"/>
    <property type="match status" value="1"/>
</dbReference>
<dbReference type="InterPro" id="IPR036322">
    <property type="entry name" value="WD40_repeat_dom_sf"/>
</dbReference>
<keyword evidence="1 3" id="KW-0853">WD repeat</keyword>
<accession>A0A2P4ZN86</accession>
<dbReference type="Gene3D" id="3.40.50.300">
    <property type="entry name" value="P-loop containing nucleotide triphosphate hydrolases"/>
    <property type="match status" value="1"/>
</dbReference>